<keyword evidence="1" id="KW-1133">Transmembrane helix</keyword>
<feature type="transmembrane region" description="Helical" evidence="1">
    <location>
        <begin position="72"/>
        <end position="89"/>
    </location>
</feature>
<feature type="transmembrane region" description="Helical" evidence="1">
    <location>
        <begin position="40"/>
        <end position="60"/>
    </location>
</feature>
<dbReference type="InterPro" id="IPR012683">
    <property type="entry name" value="CHP02302_TM"/>
</dbReference>
<dbReference type="Pfam" id="PF13779">
    <property type="entry name" value="DUF4175"/>
    <property type="match status" value="1"/>
</dbReference>
<evidence type="ECO:0000256" key="1">
    <source>
        <dbReference type="SAM" id="Phobius"/>
    </source>
</evidence>
<dbReference type="EMBL" id="UOEJ01000141">
    <property type="protein sequence ID" value="VAW01066.1"/>
    <property type="molecule type" value="Genomic_DNA"/>
</dbReference>
<dbReference type="AlphaFoldDB" id="A0A3B0T283"/>
<evidence type="ECO:0000313" key="2">
    <source>
        <dbReference type="EMBL" id="VAW01066.1"/>
    </source>
</evidence>
<keyword evidence="1" id="KW-0472">Membrane</keyword>
<protein>
    <submittedName>
        <fullName evidence="2">Uncharacterized protein</fullName>
    </submittedName>
</protein>
<sequence length="653" mass="72663">MTQKTCSPYSGLLQAAALYLGYLALSLTDLWGYLPPMVQAVTYGLLFLLMIICITSGFLSKGAWPLKASLRAVVLSGLLFSIAGILAGPDTARLLGIAVKPRAIFSYPEPEITLTVTPPDYSGRGEYVEVPDVSAEQSGEVKAIPEGSRFKVRVNNISHAPRLIAGHQSVMFLAGETGGFVAEITLKDETGWQVKEGSRRIGGGAINILEDEPPIIDRADFRQLMTDDGLFGLSLDLRDDYGLDRVMVGVVSPGQVTDDLYDRTPLTISDLKQYTGELYINLAASDFAGDQVDLVLEVIDQAGQSQKKVISGISLPEKKFASPHSRKIIEIRGQILKQPDIRKKLARQIMALGLVQGDGQISPVYYMALRSAYWRLTNPVDVDDISSARDILWDLALTMEEGGQSKSEILDALASLKLSLLKKAELETVKQQLQELDRRVVLFRRQEMSMVPRPSLRNDKTENYNIKALRRIYSKIMAHSHYRKFDQAIDLVSYLEHGFIYPARNMFSGRSYEHFQIIARARDKVDILEKTQRQVMSYIYRNSVEMEVAIVDLPEMAAKDGPGLSPNKDIQNWIAIQKKLAETVSELGRSLMISGIDASQITVATSDLMDDVVNSMEAGDMAATAQYQGEILNQLRHLKRLLDRKIKYRPKGL</sequence>
<organism evidence="2">
    <name type="scientific">hydrothermal vent metagenome</name>
    <dbReference type="NCBI Taxonomy" id="652676"/>
    <lineage>
        <taxon>unclassified sequences</taxon>
        <taxon>metagenomes</taxon>
        <taxon>ecological metagenomes</taxon>
    </lineage>
</organism>
<reference evidence="2" key="1">
    <citation type="submission" date="2018-06" db="EMBL/GenBank/DDBJ databases">
        <authorList>
            <person name="Zhirakovskaya E."/>
        </authorList>
    </citation>
    <scope>NUCLEOTIDE SEQUENCE</scope>
</reference>
<proteinExistence type="predicted"/>
<gene>
    <name evidence="2" type="ORF">MNBD_ALPHA01-2077</name>
</gene>
<name>A0A3B0T283_9ZZZZ</name>
<keyword evidence="1" id="KW-0812">Transmembrane</keyword>
<feature type="transmembrane region" description="Helical" evidence="1">
    <location>
        <begin position="12"/>
        <end position="34"/>
    </location>
</feature>
<accession>A0A3B0T283</accession>